<evidence type="ECO:0000313" key="2">
    <source>
        <dbReference type="EMBL" id="RMX61032.1"/>
    </source>
</evidence>
<feature type="region of interest" description="Disordered" evidence="1">
    <location>
        <begin position="1"/>
        <end position="24"/>
    </location>
</feature>
<organism evidence="2 3">
    <name type="scientific">Pocillopora damicornis</name>
    <name type="common">Cauliflower coral</name>
    <name type="synonym">Millepora damicornis</name>
    <dbReference type="NCBI Taxonomy" id="46731"/>
    <lineage>
        <taxon>Eukaryota</taxon>
        <taxon>Metazoa</taxon>
        <taxon>Cnidaria</taxon>
        <taxon>Anthozoa</taxon>
        <taxon>Hexacorallia</taxon>
        <taxon>Scleractinia</taxon>
        <taxon>Astrocoeniina</taxon>
        <taxon>Pocilloporidae</taxon>
        <taxon>Pocillopora</taxon>
    </lineage>
</organism>
<accession>A0A3M6V508</accession>
<dbReference type="AlphaFoldDB" id="A0A3M6V508"/>
<reference evidence="2 3" key="1">
    <citation type="journal article" date="2018" name="Sci. Rep.">
        <title>Comparative analysis of the Pocillopora damicornis genome highlights role of immune system in coral evolution.</title>
        <authorList>
            <person name="Cunning R."/>
            <person name="Bay R.A."/>
            <person name="Gillette P."/>
            <person name="Baker A.C."/>
            <person name="Traylor-Knowles N."/>
        </authorList>
    </citation>
    <scope>NUCLEOTIDE SEQUENCE [LARGE SCALE GENOMIC DNA]</scope>
    <source>
        <strain evidence="2">RSMAS</strain>
        <tissue evidence="2">Whole animal</tissue>
    </source>
</reference>
<evidence type="ECO:0000256" key="1">
    <source>
        <dbReference type="SAM" id="MobiDB-lite"/>
    </source>
</evidence>
<dbReference type="EMBL" id="RCHS01000085">
    <property type="protein sequence ID" value="RMX61032.1"/>
    <property type="molecule type" value="Genomic_DNA"/>
</dbReference>
<sequence>MNKSTESTGDQTAGANYKKVRNERTTNERRAKVIFFCENIDSTKFTSAHWKVLSNTANTKRIPQVRPTKLNDKTLAVRDKD</sequence>
<name>A0A3M6V508_POCDA</name>
<keyword evidence="3" id="KW-1185">Reference proteome</keyword>
<protein>
    <submittedName>
        <fullName evidence="2">Uncharacterized protein</fullName>
    </submittedName>
</protein>
<gene>
    <name evidence="2" type="ORF">pdam_00007550</name>
</gene>
<proteinExistence type="predicted"/>
<evidence type="ECO:0000313" key="3">
    <source>
        <dbReference type="Proteomes" id="UP000275408"/>
    </source>
</evidence>
<comment type="caution">
    <text evidence="2">The sequence shown here is derived from an EMBL/GenBank/DDBJ whole genome shotgun (WGS) entry which is preliminary data.</text>
</comment>
<dbReference type="Proteomes" id="UP000275408">
    <property type="component" value="Unassembled WGS sequence"/>
</dbReference>
<feature type="compositionally biased region" description="Polar residues" evidence="1">
    <location>
        <begin position="1"/>
        <end position="14"/>
    </location>
</feature>